<evidence type="ECO:0000313" key="3">
    <source>
        <dbReference type="Proteomes" id="UP000247498"/>
    </source>
</evidence>
<dbReference type="Proteomes" id="UP000247498">
    <property type="component" value="Unassembled WGS sequence"/>
</dbReference>
<keyword evidence="1" id="KW-0812">Transmembrane</keyword>
<name>A0A2V0P6F9_9CHLO</name>
<sequence length="99" mass="10340">MSNYSSPATGAGGVGLSGNLAPRFSARMLAIATGFSVVALWADRKLLHGTPASFSPEFQAAAERIGPVAERTSAPPVFLNPIRRRIPGHLRGPDDVADV</sequence>
<accession>A0A2V0P6F9</accession>
<keyword evidence="1" id="KW-1133">Transmembrane helix</keyword>
<organism evidence="2 3">
    <name type="scientific">Raphidocelis subcapitata</name>
    <dbReference type="NCBI Taxonomy" id="307507"/>
    <lineage>
        <taxon>Eukaryota</taxon>
        <taxon>Viridiplantae</taxon>
        <taxon>Chlorophyta</taxon>
        <taxon>core chlorophytes</taxon>
        <taxon>Chlorophyceae</taxon>
        <taxon>CS clade</taxon>
        <taxon>Sphaeropleales</taxon>
        <taxon>Selenastraceae</taxon>
        <taxon>Raphidocelis</taxon>
    </lineage>
</organism>
<comment type="caution">
    <text evidence="2">The sequence shown here is derived from an EMBL/GenBank/DDBJ whole genome shotgun (WGS) entry which is preliminary data.</text>
</comment>
<dbReference type="EMBL" id="BDRX01000064">
    <property type="protein sequence ID" value="GBF95451.1"/>
    <property type="molecule type" value="Genomic_DNA"/>
</dbReference>
<keyword evidence="1" id="KW-0472">Membrane</keyword>
<protein>
    <submittedName>
        <fullName evidence="2">Uncharacterized protein</fullName>
    </submittedName>
</protein>
<dbReference type="OrthoDB" id="541410at2759"/>
<reference evidence="2 3" key="1">
    <citation type="journal article" date="2018" name="Sci. Rep.">
        <title>Raphidocelis subcapitata (=Pseudokirchneriella subcapitata) provides an insight into genome evolution and environmental adaptations in the Sphaeropleales.</title>
        <authorList>
            <person name="Suzuki S."/>
            <person name="Yamaguchi H."/>
            <person name="Nakajima N."/>
            <person name="Kawachi M."/>
        </authorList>
    </citation>
    <scope>NUCLEOTIDE SEQUENCE [LARGE SCALE GENOMIC DNA]</scope>
    <source>
        <strain evidence="2 3">NIES-35</strain>
    </source>
</reference>
<proteinExistence type="predicted"/>
<evidence type="ECO:0000313" key="2">
    <source>
        <dbReference type="EMBL" id="GBF95451.1"/>
    </source>
</evidence>
<keyword evidence="3" id="KW-1185">Reference proteome</keyword>
<feature type="transmembrane region" description="Helical" evidence="1">
    <location>
        <begin position="24"/>
        <end position="42"/>
    </location>
</feature>
<dbReference type="InParanoid" id="A0A2V0P6F9"/>
<evidence type="ECO:0000256" key="1">
    <source>
        <dbReference type="SAM" id="Phobius"/>
    </source>
</evidence>
<dbReference type="AlphaFoldDB" id="A0A2V0P6F9"/>
<dbReference type="STRING" id="307507.A0A2V0P6F9"/>
<gene>
    <name evidence="2" type="ORF">Rsub_08413</name>
</gene>